<name>A0A914PNK9_9BILA</name>
<keyword evidence="11" id="KW-0407">Ion channel</keyword>
<dbReference type="Pfam" id="PF00520">
    <property type="entry name" value="Ion_trans"/>
    <property type="match status" value="1"/>
</dbReference>
<dbReference type="PRINTS" id="PR01491">
    <property type="entry name" value="KVCHANNEL"/>
</dbReference>
<evidence type="ECO:0000256" key="4">
    <source>
        <dbReference type="ARBA" id="ARBA00022692"/>
    </source>
</evidence>
<dbReference type="InterPro" id="IPR027359">
    <property type="entry name" value="Volt_channel_dom_sf"/>
</dbReference>
<feature type="compositionally biased region" description="Pro residues" evidence="12">
    <location>
        <begin position="282"/>
        <end position="296"/>
    </location>
</feature>
<evidence type="ECO:0000256" key="3">
    <source>
        <dbReference type="ARBA" id="ARBA00022538"/>
    </source>
</evidence>
<feature type="domain" description="Ion transport" evidence="14">
    <location>
        <begin position="50"/>
        <end position="271"/>
    </location>
</feature>
<feature type="transmembrane region" description="Helical" evidence="13">
    <location>
        <begin position="45"/>
        <end position="67"/>
    </location>
</feature>
<evidence type="ECO:0000256" key="11">
    <source>
        <dbReference type="ARBA" id="ARBA00023303"/>
    </source>
</evidence>
<dbReference type="SUPFAM" id="SSF81324">
    <property type="entry name" value="Voltage-gated potassium channels"/>
    <property type="match status" value="1"/>
</dbReference>
<keyword evidence="6" id="KW-0851">Voltage-gated channel</keyword>
<keyword evidence="2" id="KW-0813">Transport</keyword>
<keyword evidence="9" id="KW-0406">Ion transport</keyword>
<dbReference type="GO" id="GO:0005251">
    <property type="term" value="F:delayed rectifier potassium channel activity"/>
    <property type="evidence" value="ECO:0007669"/>
    <property type="project" value="TreeGrafter"/>
</dbReference>
<feature type="region of interest" description="Disordered" evidence="12">
    <location>
        <begin position="276"/>
        <end position="296"/>
    </location>
</feature>
<dbReference type="Gene3D" id="1.10.287.70">
    <property type="match status" value="1"/>
</dbReference>
<evidence type="ECO:0000256" key="13">
    <source>
        <dbReference type="SAM" id="Phobius"/>
    </source>
</evidence>
<feature type="transmembrane region" description="Helical" evidence="13">
    <location>
        <begin position="116"/>
        <end position="134"/>
    </location>
</feature>
<evidence type="ECO:0000256" key="8">
    <source>
        <dbReference type="ARBA" id="ARBA00022989"/>
    </source>
</evidence>
<dbReference type="PRINTS" id="PR00169">
    <property type="entry name" value="KCHANNEL"/>
</dbReference>
<feature type="transmembrane region" description="Helical" evidence="13">
    <location>
        <begin position="244"/>
        <end position="265"/>
    </location>
</feature>
<dbReference type="PRINTS" id="PR01494">
    <property type="entry name" value="KV9CHANNEL"/>
</dbReference>
<keyword evidence="5" id="KW-0631">Potassium channel</keyword>
<feature type="transmembrane region" description="Helical" evidence="13">
    <location>
        <begin position="193"/>
        <end position="214"/>
    </location>
</feature>
<evidence type="ECO:0000259" key="14">
    <source>
        <dbReference type="Pfam" id="PF00520"/>
    </source>
</evidence>
<evidence type="ECO:0000256" key="7">
    <source>
        <dbReference type="ARBA" id="ARBA00022958"/>
    </source>
</evidence>
<reference evidence="16" key="1">
    <citation type="submission" date="2022-11" db="UniProtKB">
        <authorList>
            <consortium name="WormBaseParasite"/>
        </authorList>
    </citation>
    <scope>IDENTIFICATION</scope>
</reference>
<dbReference type="AlphaFoldDB" id="A0A914PNK9"/>
<evidence type="ECO:0000256" key="6">
    <source>
        <dbReference type="ARBA" id="ARBA00022882"/>
    </source>
</evidence>
<keyword evidence="7" id="KW-0630">Potassium</keyword>
<evidence type="ECO:0000256" key="5">
    <source>
        <dbReference type="ARBA" id="ARBA00022826"/>
    </source>
</evidence>
<evidence type="ECO:0000256" key="12">
    <source>
        <dbReference type="SAM" id="MobiDB-lite"/>
    </source>
</evidence>
<dbReference type="InterPro" id="IPR003968">
    <property type="entry name" value="K_chnl_volt-dep_Kv"/>
</dbReference>
<evidence type="ECO:0000256" key="10">
    <source>
        <dbReference type="ARBA" id="ARBA00023136"/>
    </source>
</evidence>
<evidence type="ECO:0000313" key="15">
    <source>
        <dbReference type="Proteomes" id="UP000887578"/>
    </source>
</evidence>
<dbReference type="InterPro" id="IPR003971">
    <property type="entry name" value="K_chnl_volt-dep_Kv5/Kv9"/>
</dbReference>
<accession>A0A914PNK9</accession>
<proteinExistence type="predicted"/>
<feature type="transmembrane region" description="Helical" evidence="13">
    <location>
        <begin position="87"/>
        <end position="109"/>
    </location>
</feature>
<keyword evidence="8 13" id="KW-1133">Transmembrane helix</keyword>
<comment type="subcellular location">
    <subcellularLocation>
        <location evidence="1">Membrane</location>
        <topology evidence="1">Multi-pass membrane protein</topology>
    </subcellularLocation>
</comment>
<dbReference type="GO" id="GO:0008076">
    <property type="term" value="C:voltage-gated potassium channel complex"/>
    <property type="evidence" value="ECO:0007669"/>
    <property type="project" value="InterPro"/>
</dbReference>
<dbReference type="GO" id="GO:0001508">
    <property type="term" value="P:action potential"/>
    <property type="evidence" value="ECO:0007669"/>
    <property type="project" value="TreeGrafter"/>
</dbReference>
<keyword evidence="10 13" id="KW-0472">Membrane</keyword>
<evidence type="ECO:0000313" key="16">
    <source>
        <dbReference type="WBParaSite" id="PDA_v2.g20102.t1"/>
    </source>
</evidence>
<protein>
    <submittedName>
        <fullName evidence="16">Ion transport domain-containing protein</fullName>
    </submittedName>
</protein>
<evidence type="ECO:0000256" key="1">
    <source>
        <dbReference type="ARBA" id="ARBA00004141"/>
    </source>
</evidence>
<dbReference type="Gene3D" id="1.20.120.350">
    <property type="entry name" value="Voltage-gated potassium channels. Chain C"/>
    <property type="match status" value="1"/>
</dbReference>
<organism evidence="15 16">
    <name type="scientific">Panagrolaimus davidi</name>
    <dbReference type="NCBI Taxonomy" id="227884"/>
    <lineage>
        <taxon>Eukaryota</taxon>
        <taxon>Metazoa</taxon>
        <taxon>Ecdysozoa</taxon>
        <taxon>Nematoda</taxon>
        <taxon>Chromadorea</taxon>
        <taxon>Rhabditida</taxon>
        <taxon>Tylenchina</taxon>
        <taxon>Panagrolaimomorpha</taxon>
        <taxon>Panagrolaimoidea</taxon>
        <taxon>Panagrolaimidae</taxon>
        <taxon>Panagrolaimus</taxon>
    </lineage>
</organism>
<dbReference type="PANTHER" id="PTHR11537">
    <property type="entry name" value="VOLTAGE-GATED POTASSIUM CHANNEL"/>
    <property type="match status" value="1"/>
</dbReference>
<dbReference type="PANTHER" id="PTHR11537:SF262">
    <property type="entry name" value="BTB DOMAIN-CONTAINING PROTEIN"/>
    <property type="match status" value="1"/>
</dbReference>
<dbReference type="InterPro" id="IPR005821">
    <property type="entry name" value="Ion_trans_dom"/>
</dbReference>
<dbReference type="Proteomes" id="UP000887578">
    <property type="component" value="Unplaced"/>
</dbReference>
<sequence>MNVWIVSPFLKSDSLDDLSNTSKKRSLENLTLRERIYAITEGDGTICSLIFTSLSIGFVLISVLGLVLGKAPSPVPPGPEMFEPHPFFDYVETTCIVWFTIEYCLRIFVAPKKISFVFELLNIVDLIAILPFYLELSLTIFGFDSSSLKNVQGAFLVVRILRVLRVVRILKLGRYSAGMRTFALTLRSSAKQLGMMGMVLCTGVIFFSTLIYYVEKDEPLTQFTSIPSAFWYGDSVPITTAGKLIASGAIVSGVLVLALPITIIVDSFMRVSGRSVTFTSSNPPPPPPPKPKTNNF</sequence>
<keyword evidence="4 13" id="KW-0812">Transmembrane</keyword>
<keyword evidence="15" id="KW-1185">Reference proteome</keyword>
<dbReference type="InterPro" id="IPR028325">
    <property type="entry name" value="VG_K_chnl"/>
</dbReference>
<evidence type="ECO:0000256" key="9">
    <source>
        <dbReference type="ARBA" id="ARBA00023065"/>
    </source>
</evidence>
<dbReference type="WBParaSite" id="PDA_v2.g20102.t1">
    <property type="protein sequence ID" value="PDA_v2.g20102.t1"/>
    <property type="gene ID" value="PDA_v2.g20102"/>
</dbReference>
<evidence type="ECO:0000256" key="2">
    <source>
        <dbReference type="ARBA" id="ARBA00022448"/>
    </source>
</evidence>
<keyword evidence="3" id="KW-0633">Potassium transport</keyword>